<gene>
    <name evidence="3" type="ORF">DFH07DRAFT_883760</name>
</gene>
<dbReference type="PROSITE" id="PS50181">
    <property type="entry name" value="FBOX"/>
    <property type="match status" value="1"/>
</dbReference>
<dbReference type="Gene3D" id="1.20.1280.50">
    <property type="match status" value="1"/>
</dbReference>
<feature type="compositionally biased region" description="Low complexity" evidence="1">
    <location>
        <begin position="389"/>
        <end position="398"/>
    </location>
</feature>
<feature type="region of interest" description="Disordered" evidence="1">
    <location>
        <begin position="385"/>
        <end position="429"/>
    </location>
</feature>
<dbReference type="Pfam" id="PF12937">
    <property type="entry name" value="F-box-like"/>
    <property type="match status" value="1"/>
</dbReference>
<reference evidence="3" key="1">
    <citation type="submission" date="2023-03" db="EMBL/GenBank/DDBJ databases">
        <title>Massive genome expansion in bonnet fungi (Mycena s.s.) driven by repeated elements and novel gene families across ecological guilds.</title>
        <authorList>
            <consortium name="Lawrence Berkeley National Laboratory"/>
            <person name="Harder C.B."/>
            <person name="Miyauchi S."/>
            <person name="Viragh M."/>
            <person name="Kuo A."/>
            <person name="Thoen E."/>
            <person name="Andreopoulos B."/>
            <person name="Lu D."/>
            <person name="Skrede I."/>
            <person name="Drula E."/>
            <person name="Henrissat B."/>
            <person name="Morin E."/>
            <person name="Kohler A."/>
            <person name="Barry K."/>
            <person name="LaButti K."/>
            <person name="Morin E."/>
            <person name="Salamov A."/>
            <person name="Lipzen A."/>
            <person name="Mereny Z."/>
            <person name="Hegedus B."/>
            <person name="Baldrian P."/>
            <person name="Stursova M."/>
            <person name="Weitz H."/>
            <person name="Taylor A."/>
            <person name="Grigoriev I.V."/>
            <person name="Nagy L.G."/>
            <person name="Martin F."/>
            <person name="Kauserud H."/>
        </authorList>
    </citation>
    <scope>NUCLEOTIDE SEQUENCE</scope>
    <source>
        <strain evidence="3">CBHHK188m</strain>
    </source>
</reference>
<dbReference type="InterPro" id="IPR036047">
    <property type="entry name" value="F-box-like_dom_sf"/>
</dbReference>
<feature type="compositionally biased region" description="Acidic residues" evidence="1">
    <location>
        <begin position="399"/>
        <end position="429"/>
    </location>
</feature>
<proteinExistence type="predicted"/>
<sequence length="429" mass="47681">MSSSLPPTWSTEVFTPAVTRARIDALESQIAGLYTSIRALKADKKILRAHLATYIYPVLTLPNEIVSEIFLHIVAPSTPRRTRSLIVISQICRKWREIALSTPGLWTTIKLDLTGIGTSENRLRFLDTCLNRSRDCPLILALNHDPSSGYIPDPSDPSVQEFIYAIGRHTRRWEFLQLFLPLSDFLLVAGEMPLLEKLVLCISDMDKDFPSLPQPTPPTDMFTRAPNLEEVMIIHGFVPNKFTLPWGQLTSIYITDLRGPHDIIEVLREAVNLTTFMAEFDSASDDDTMQNVVNIPPLIHLLSLRLGGDTAGPSHMQLLQKLTLPALIILRIHEPCFVPNPVETVQNLISRSGCSLYKLTVVEAAHSRRYYRRAWPSVGEIAVHPPAYTSTDSSSSSDSEAEDTSDGGSDETTLNDDGADTDSDSESDS</sequence>
<dbReference type="AlphaFoldDB" id="A0AAD7JBC0"/>
<evidence type="ECO:0000256" key="1">
    <source>
        <dbReference type="SAM" id="MobiDB-lite"/>
    </source>
</evidence>
<evidence type="ECO:0000259" key="2">
    <source>
        <dbReference type="PROSITE" id="PS50181"/>
    </source>
</evidence>
<dbReference type="EMBL" id="JARJLG010000046">
    <property type="protein sequence ID" value="KAJ7761239.1"/>
    <property type="molecule type" value="Genomic_DNA"/>
</dbReference>
<evidence type="ECO:0000313" key="3">
    <source>
        <dbReference type="EMBL" id="KAJ7761239.1"/>
    </source>
</evidence>
<comment type="caution">
    <text evidence="3">The sequence shown here is derived from an EMBL/GenBank/DDBJ whole genome shotgun (WGS) entry which is preliminary data.</text>
</comment>
<dbReference type="Proteomes" id="UP001215280">
    <property type="component" value="Unassembled WGS sequence"/>
</dbReference>
<protein>
    <recommendedName>
        <fullName evidence="2">F-box domain-containing protein</fullName>
    </recommendedName>
</protein>
<accession>A0AAD7JBC0</accession>
<organism evidence="3 4">
    <name type="scientific">Mycena maculata</name>
    <dbReference type="NCBI Taxonomy" id="230809"/>
    <lineage>
        <taxon>Eukaryota</taxon>
        <taxon>Fungi</taxon>
        <taxon>Dikarya</taxon>
        <taxon>Basidiomycota</taxon>
        <taxon>Agaricomycotina</taxon>
        <taxon>Agaricomycetes</taxon>
        <taxon>Agaricomycetidae</taxon>
        <taxon>Agaricales</taxon>
        <taxon>Marasmiineae</taxon>
        <taxon>Mycenaceae</taxon>
        <taxon>Mycena</taxon>
    </lineage>
</organism>
<name>A0AAD7JBC0_9AGAR</name>
<dbReference type="InterPro" id="IPR001810">
    <property type="entry name" value="F-box_dom"/>
</dbReference>
<keyword evidence="4" id="KW-1185">Reference proteome</keyword>
<feature type="domain" description="F-box" evidence="2">
    <location>
        <begin position="55"/>
        <end position="109"/>
    </location>
</feature>
<dbReference type="SUPFAM" id="SSF81383">
    <property type="entry name" value="F-box domain"/>
    <property type="match status" value="1"/>
</dbReference>
<evidence type="ECO:0000313" key="4">
    <source>
        <dbReference type="Proteomes" id="UP001215280"/>
    </source>
</evidence>